<protein>
    <recommendedName>
        <fullName evidence="3">Disease resistance protein At4g27190-like leucine-rich repeats domain-containing protein</fullName>
    </recommendedName>
</protein>
<reference evidence="4 5" key="1">
    <citation type="submission" date="2024-01" db="EMBL/GenBank/DDBJ databases">
        <title>The genomes of 5 underutilized Papilionoideae crops provide insights into root nodulation and disease resistanc.</title>
        <authorList>
            <person name="Jiang F."/>
        </authorList>
    </citation>
    <scope>NUCLEOTIDE SEQUENCE [LARGE SCALE GENOMIC DNA]</scope>
    <source>
        <strain evidence="4">JINMINGXINNONG_FW02</strain>
        <tissue evidence="4">Leaves</tissue>
    </source>
</reference>
<dbReference type="InterPro" id="IPR050905">
    <property type="entry name" value="Plant_NBS-LRR"/>
</dbReference>
<dbReference type="PANTHER" id="PTHR33463:SF196">
    <property type="entry name" value="NB-ARC DOMAIN DISEASE RESISTANCE PROTEIN"/>
    <property type="match status" value="1"/>
</dbReference>
<dbReference type="PANTHER" id="PTHR33463">
    <property type="entry name" value="NB-ARC DOMAIN-CONTAINING PROTEIN-RELATED"/>
    <property type="match status" value="1"/>
</dbReference>
<dbReference type="Gene3D" id="3.80.10.10">
    <property type="entry name" value="Ribonuclease Inhibitor"/>
    <property type="match status" value="3"/>
</dbReference>
<dbReference type="SUPFAM" id="SSF52058">
    <property type="entry name" value="L domain-like"/>
    <property type="match status" value="2"/>
</dbReference>
<proteinExistence type="predicted"/>
<dbReference type="EMBL" id="JAYMYR010000001">
    <property type="protein sequence ID" value="KAK7382042.1"/>
    <property type="molecule type" value="Genomic_DNA"/>
</dbReference>
<evidence type="ECO:0000259" key="3">
    <source>
        <dbReference type="Pfam" id="PF23247"/>
    </source>
</evidence>
<gene>
    <name evidence="4" type="ORF">VNO80_00696</name>
</gene>
<sequence length="1096" mass="126356">MTIVTVAKALRSKSESVWEATLEKLKKEELVGVQTSMDISMKMSYRHLENEEINFNMHDMVCDAALSIAHKDHNFFTLRIGKLDDWLELEKCTSISICNNDIIDGLPEVINCPQLKLFQIDTNDPSLEISESFYRRMKNLRVLILIGFHLSSLPYSIQCLLNLRILCLERCTLDCNLSILGKLKKLRILSFFGPQLKNLPTKLQSLNKLRLLDISDCFELKIIPSNLIPSLTCLEELYIRESLIKMLVERETNKGKDLFLSKLENLHKLKVVDLSVPSVSVFPNHLFFHKLKDYKIVIGDFELFSVGEFRMPDKYETFRVLALQLKDDIDIHSQENIKFLFKTVQSFKEEESCWSHLTELETTNRDHKETTSEEDEQSEKTPPLFDDMHEELEATTNIPRQQRLGMVLQLKELVLLYSDIKDLELGRVLAGVPALRRLELLSLEEQIVSNEGSEEGKVMKIVFSKLITVELVGLEKMRSFCSHKECEFEFPSLEIVIVRECPKMEKFSERESIAPKLKNVFGVEGDQKAKWQWEGHLNATIQKVFNHKQLWHGPHSVQQNSLGYLKRLCVIEHDTLEHVIPSHLLSCFYNLEELEEGTLNLSQRDIQELYLGSRPIPNSSFNLLNFLTVDDCQFLSDVILPLYLLPFLTNLETLKVRNCDSVKAIFDVKCTTEGRDMTFMGETLPFSLKKLTLSQLPNLENVWNGDPHGVLSMRHLQEVHVEKCKGVTSLFPASIAKDLKELKKLVVENCEGLMTIVAEDNIDPSLEHTFPCPRVRSLKLQGLSKLKYFYYCSLKSDIYTHLESHTMEQLELKVLHLESLKNLIFIGLENSWTDPFVKSLETFEVISCSNLERLRRLRRFYKGSLSFPSLEELSVKDCDEMVTLCAGTVETDKLSEVRINYDETIPLKIDLNLTMRKNFLEKTVSSWQWKWSLELRDRADLQEIWGVSVQIPDLCFSYLETLIVEQCHFSSYALPFTLLPLLPKLETLEDLATGRMIGSVTSPLKTLVLWKLPNLESVWNEDPVEIVTEANPADPKETNPKLTFPTLTSLTLWDLPKFKHNTIHSIHHATTKLITPNLEHLTVDENELKMIVDGKF</sequence>
<dbReference type="InterPro" id="IPR032675">
    <property type="entry name" value="LRR_dom_sf"/>
</dbReference>
<feature type="domain" description="Disease resistance protein At4g27190-like leucine-rich repeats" evidence="3">
    <location>
        <begin position="545"/>
        <end position="595"/>
    </location>
</feature>
<keyword evidence="1" id="KW-0611">Plant defense</keyword>
<feature type="domain" description="Disease resistance protein At4g27190-like leucine-rich repeats" evidence="3">
    <location>
        <begin position="932"/>
        <end position="1028"/>
    </location>
</feature>
<evidence type="ECO:0000256" key="2">
    <source>
        <dbReference type="SAM" id="MobiDB-lite"/>
    </source>
</evidence>
<accession>A0AAN9P308</accession>
<evidence type="ECO:0000313" key="4">
    <source>
        <dbReference type="EMBL" id="KAK7382042.1"/>
    </source>
</evidence>
<evidence type="ECO:0000256" key="1">
    <source>
        <dbReference type="ARBA" id="ARBA00022821"/>
    </source>
</evidence>
<feature type="region of interest" description="Disordered" evidence="2">
    <location>
        <begin position="363"/>
        <end position="383"/>
    </location>
</feature>
<dbReference type="Pfam" id="PF23247">
    <property type="entry name" value="LRR_RPS2"/>
    <property type="match status" value="3"/>
</dbReference>
<evidence type="ECO:0000313" key="5">
    <source>
        <dbReference type="Proteomes" id="UP001374584"/>
    </source>
</evidence>
<organism evidence="4 5">
    <name type="scientific">Phaseolus coccineus</name>
    <name type="common">Scarlet runner bean</name>
    <name type="synonym">Phaseolus multiflorus</name>
    <dbReference type="NCBI Taxonomy" id="3886"/>
    <lineage>
        <taxon>Eukaryota</taxon>
        <taxon>Viridiplantae</taxon>
        <taxon>Streptophyta</taxon>
        <taxon>Embryophyta</taxon>
        <taxon>Tracheophyta</taxon>
        <taxon>Spermatophyta</taxon>
        <taxon>Magnoliopsida</taxon>
        <taxon>eudicotyledons</taxon>
        <taxon>Gunneridae</taxon>
        <taxon>Pentapetalae</taxon>
        <taxon>rosids</taxon>
        <taxon>fabids</taxon>
        <taxon>Fabales</taxon>
        <taxon>Fabaceae</taxon>
        <taxon>Papilionoideae</taxon>
        <taxon>50 kb inversion clade</taxon>
        <taxon>NPAAA clade</taxon>
        <taxon>indigoferoid/millettioid clade</taxon>
        <taxon>Phaseoleae</taxon>
        <taxon>Phaseolus</taxon>
    </lineage>
</organism>
<dbReference type="AlphaFoldDB" id="A0AAN9P308"/>
<feature type="domain" description="Disease resistance protein At4g27190-like leucine-rich repeats" evidence="3">
    <location>
        <begin position="598"/>
        <end position="751"/>
    </location>
</feature>
<dbReference type="Proteomes" id="UP001374584">
    <property type="component" value="Unassembled WGS sequence"/>
</dbReference>
<comment type="caution">
    <text evidence="4">The sequence shown here is derived from an EMBL/GenBank/DDBJ whole genome shotgun (WGS) entry which is preliminary data.</text>
</comment>
<keyword evidence="5" id="KW-1185">Reference proteome</keyword>
<dbReference type="InterPro" id="IPR057135">
    <property type="entry name" value="At4g27190-like_LRR"/>
</dbReference>
<name>A0AAN9P308_PHACN</name>